<organism evidence="1 2">
    <name type="scientific">Vespula squamosa</name>
    <name type="common">Southern yellow jacket</name>
    <name type="synonym">Wasp</name>
    <dbReference type="NCBI Taxonomy" id="30214"/>
    <lineage>
        <taxon>Eukaryota</taxon>
        <taxon>Metazoa</taxon>
        <taxon>Ecdysozoa</taxon>
        <taxon>Arthropoda</taxon>
        <taxon>Hexapoda</taxon>
        <taxon>Insecta</taxon>
        <taxon>Pterygota</taxon>
        <taxon>Neoptera</taxon>
        <taxon>Endopterygota</taxon>
        <taxon>Hymenoptera</taxon>
        <taxon>Apocrita</taxon>
        <taxon>Aculeata</taxon>
        <taxon>Vespoidea</taxon>
        <taxon>Vespidae</taxon>
        <taxon>Vespinae</taxon>
        <taxon>Vespula</taxon>
    </lineage>
</organism>
<dbReference type="Proteomes" id="UP001607302">
    <property type="component" value="Unassembled WGS sequence"/>
</dbReference>
<accession>A0ABD2B1K6</accession>
<dbReference type="AlphaFoldDB" id="A0ABD2B1K6"/>
<comment type="caution">
    <text evidence="1">The sequence shown here is derived from an EMBL/GenBank/DDBJ whole genome shotgun (WGS) entry which is preliminary data.</text>
</comment>
<name>A0ABD2B1K6_VESSQ</name>
<evidence type="ECO:0000313" key="2">
    <source>
        <dbReference type="Proteomes" id="UP001607302"/>
    </source>
</evidence>
<reference evidence="1 2" key="1">
    <citation type="journal article" date="2024" name="Ann. Entomol. Soc. Am.">
        <title>Genomic analyses of the southern and eastern yellowjacket wasps (Hymenoptera: Vespidae) reveal evolutionary signatures of social life.</title>
        <authorList>
            <person name="Catto M.A."/>
            <person name="Caine P.B."/>
            <person name="Orr S.E."/>
            <person name="Hunt B.G."/>
            <person name="Goodisman M.A.D."/>
        </authorList>
    </citation>
    <scope>NUCLEOTIDE SEQUENCE [LARGE SCALE GENOMIC DNA]</scope>
    <source>
        <strain evidence="1">233</strain>
        <tissue evidence="1">Head and thorax</tissue>
    </source>
</reference>
<proteinExistence type="predicted"/>
<gene>
    <name evidence="1" type="ORF">V1478_006868</name>
</gene>
<evidence type="ECO:0000313" key="1">
    <source>
        <dbReference type="EMBL" id="KAL2726590.1"/>
    </source>
</evidence>
<protein>
    <submittedName>
        <fullName evidence="1">Uncharacterized protein</fullName>
    </submittedName>
</protein>
<sequence>MSKSCDTNSDCREKRLPDVTATTMTDRPPFATHRHFLLIAIFLYMYSNGKPYNINLMFIQFFHIMNF</sequence>
<keyword evidence="2" id="KW-1185">Reference proteome</keyword>
<dbReference type="EMBL" id="JAUDFV010000133">
    <property type="protein sequence ID" value="KAL2726590.1"/>
    <property type="molecule type" value="Genomic_DNA"/>
</dbReference>